<feature type="compositionally biased region" description="Polar residues" evidence="1">
    <location>
        <begin position="97"/>
        <end position="106"/>
    </location>
</feature>
<dbReference type="Proteomes" id="UP000019486">
    <property type="component" value="Unassembled WGS sequence"/>
</dbReference>
<keyword evidence="3" id="KW-1185">Reference proteome</keyword>
<sequence>MDAISTPISRHDRRASRCVAPLVCLALGTLVLSGCGGARQTFGLDRAPPDEFSVVTRAPLAVPPEYNLRPPQPGAPRPQESETRQQAASAVFGSAPVTRQQATAASPAVTTGESALLAQAGATQTSQGIRSTVNQETTAMAAQDRRFIDSLLFWRTPEPPGTVVNAQKEQQRLRENSALGKPVTEGDTPIIERRSKAPLEGLFN</sequence>
<evidence type="ECO:0000313" key="2">
    <source>
        <dbReference type="EMBL" id="EWY36860.1"/>
    </source>
</evidence>
<organism evidence="2 3">
    <name type="scientific">Skermanella stibiiresistens SB22</name>
    <dbReference type="NCBI Taxonomy" id="1385369"/>
    <lineage>
        <taxon>Bacteria</taxon>
        <taxon>Pseudomonadati</taxon>
        <taxon>Pseudomonadota</taxon>
        <taxon>Alphaproteobacteria</taxon>
        <taxon>Rhodospirillales</taxon>
        <taxon>Azospirillaceae</taxon>
        <taxon>Skermanella</taxon>
    </lineage>
</organism>
<dbReference type="STRING" id="1385369.N825_23060"/>
<dbReference type="RefSeq" id="WP_084165178.1">
    <property type="nucleotide sequence ID" value="NZ_AVFL01000034.1"/>
</dbReference>
<comment type="caution">
    <text evidence="2">The sequence shown here is derived from an EMBL/GenBank/DDBJ whole genome shotgun (WGS) entry which is preliminary data.</text>
</comment>
<dbReference type="OrthoDB" id="8478256at2"/>
<dbReference type="Pfam" id="PF11233">
    <property type="entry name" value="DUF3035"/>
    <property type="match status" value="1"/>
</dbReference>
<feature type="region of interest" description="Disordered" evidence="1">
    <location>
        <begin position="170"/>
        <end position="204"/>
    </location>
</feature>
<dbReference type="EMBL" id="AVFL01000034">
    <property type="protein sequence ID" value="EWY36860.1"/>
    <property type="molecule type" value="Genomic_DNA"/>
</dbReference>
<evidence type="ECO:0008006" key="4">
    <source>
        <dbReference type="Google" id="ProtNLM"/>
    </source>
</evidence>
<evidence type="ECO:0000313" key="3">
    <source>
        <dbReference type="Proteomes" id="UP000019486"/>
    </source>
</evidence>
<dbReference type="AlphaFoldDB" id="W9GSI6"/>
<reference evidence="2 3" key="1">
    <citation type="submission" date="2013-08" db="EMBL/GenBank/DDBJ databases">
        <title>The genome sequence of Skermanella stibiiresistens.</title>
        <authorList>
            <person name="Zhu W."/>
            <person name="Wang G."/>
        </authorList>
    </citation>
    <scope>NUCLEOTIDE SEQUENCE [LARGE SCALE GENOMIC DNA]</scope>
    <source>
        <strain evidence="2 3">SB22</strain>
    </source>
</reference>
<dbReference type="InterPro" id="IPR021395">
    <property type="entry name" value="DUF3035"/>
</dbReference>
<gene>
    <name evidence="2" type="ORF">N825_23060</name>
</gene>
<protein>
    <recommendedName>
        <fullName evidence="4">Beta-barrel assembly machine subunit BamF</fullName>
    </recommendedName>
</protein>
<feature type="region of interest" description="Disordered" evidence="1">
    <location>
        <begin position="63"/>
        <end position="106"/>
    </location>
</feature>
<proteinExistence type="predicted"/>
<evidence type="ECO:0000256" key="1">
    <source>
        <dbReference type="SAM" id="MobiDB-lite"/>
    </source>
</evidence>
<accession>W9GSI6</accession>
<name>W9GSI6_9PROT</name>